<organism evidence="2 3">
    <name type="scientific">Sphingomonas psychrolutea</name>
    <dbReference type="NCBI Taxonomy" id="1259676"/>
    <lineage>
        <taxon>Bacteria</taxon>
        <taxon>Pseudomonadati</taxon>
        <taxon>Pseudomonadota</taxon>
        <taxon>Alphaproteobacteria</taxon>
        <taxon>Sphingomonadales</taxon>
        <taxon>Sphingomonadaceae</taxon>
        <taxon>Sphingomonas</taxon>
    </lineage>
</organism>
<sequence>MSVALLSLAFVIAALCAAIMGYAIQRGATCMVAAVDEIISRRRAHRLIALAEAAIWVAGGLILASLLGYLKMAPVGHPLGIATVCGGILLGIGALINRACVFGAIARLGSGEWAYALTPIGFFLGCLVAGRLMAPAAAIPSAALLFGVAPALVVPFLVFAAWRGIEAFGAMRSGRFAAHIWSPHRATMVIGLAFVVMLLTVGSWAYTDALASLAHGMTDSGPAKMLLFAALLVGALIGGWTAGRLRCVVPTVADMIRSLVGGSLMGVGSLLIPGSNDGLILIGLPLLQPYAWVALASMTVAIAVGMGIERRLIAR</sequence>
<evidence type="ECO:0000313" key="2">
    <source>
        <dbReference type="EMBL" id="GGA61070.1"/>
    </source>
</evidence>
<feature type="transmembrane region" description="Helical" evidence="1">
    <location>
        <begin position="287"/>
        <end position="308"/>
    </location>
</feature>
<keyword evidence="1" id="KW-0472">Membrane</keyword>
<feature type="transmembrane region" description="Helical" evidence="1">
    <location>
        <begin position="6"/>
        <end position="24"/>
    </location>
</feature>
<accession>A0ABQ1H6Q6</accession>
<comment type="caution">
    <text evidence="2">The sequence shown here is derived from an EMBL/GenBank/DDBJ whole genome shotgun (WGS) entry which is preliminary data.</text>
</comment>
<evidence type="ECO:0000313" key="3">
    <source>
        <dbReference type="Proteomes" id="UP000618591"/>
    </source>
</evidence>
<keyword evidence="1" id="KW-0812">Transmembrane</keyword>
<proteinExistence type="predicted"/>
<reference evidence="3" key="1">
    <citation type="journal article" date="2019" name="Int. J. Syst. Evol. Microbiol.">
        <title>The Global Catalogue of Microorganisms (GCM) 10K type strain sequencing project: providing services to taxonomists for standard genome sequencing and annotation.</title>
        <authorList>
            <consortium name="The Broad Institute Genomics Platform"/>
            <consortium name="The Broad Institute Genome Sequencing Center for Infectious Disease"/>
            <person name="Wu L."/>
            <person name="Ma J."/>
        </authorList>
    </citation>
    <scope>NUCLEOTIDE SEQUENCE [LARGE SCALE GENOMIC DNA]</scope>
    <source>
        <strain evidence="3">CGMCC 1.10106</strain>
    </source>
</reference>
<feature type="transmembrane region" description="Helical" evidence="1">
    <location>
        <begin position="113"/>
        <end position="133"/>
    </location>
</feature>
<name>A0ABQ1H6Q6_9SPHN</name>
<feature type="transmembrane region" description="Helical" evidence="1">
    <location>
        <begin position="139"/>
        <end position="165"/>
    </location>
</feature>
<protein>
    <recommendedName>
        <fullName evidence="4">Sulphur transport domain-containing protein</fullName>
    </recommendedName>
</protein>
<evidence type="ECO:0008006" key="4">
    <source>
        <dbReference type="Google" id="ProtNLM"/>
    </source>
</evidence>
<keyword evidence="1" id="KW-1133">Transmembrane helix</keyword>
<dbReference type="Pfam" id="PF04143">
    <property type="entry name" value="Sulf_transp"/>
    <property type="match status" value="1"/>
</dbReference>
<dbReference type="InterPro" id="IPR007272">
    <property type="entry name" value="Sulf_transp_TsuA/YedE"/>
</dbReference>
<feature type="transmembrane region" description="Helical" evidence="1">
    <location>
        <begin position="255"/>
        <end position="275"/>
    </location>
</feature>
<dbReference type="EMBL" id="BMDW01000030">
    <property type="protein sequence ID" value="GGA61070.1"/>
    <property type="molecule type" value="Genomic_DNA"/>
</dbReference>
<evidence type="ECO:0000256" key="1">
    <source>
        <dbReference type="SAM" id="Phobius"/>
    </source>
</evidence>
<feature type="transmembrane region" description="Helical" evidence="1">
    <location>
        <begin position="186"/>
        <end position="206"/>
    </location>
</feature>
<feature type="transmembrane region" description="Helical" evidence="1">
    <location>
        <begin position="79"/>
        <end position="101"/>
    </location>
</feature>
<feature type="transmembrane region" description="Helical" evidence="1">
    <location>
        <begin position="47"/>
        <end position="67"/>
    </location>
</feature>
<keyword evidence="3" id="KW-1185">Reference proteome</keyword>
<feature type="transmembrane region" description="Helical" evidence="1">
    <location>
        <begin position="226"/>
        <end position="243"/>
    </location>
</feature>
<dbReference type="Proteomes" id="UP000618591">
    <property type="component" value="Unassembled WGS sequence"/>
</dbReference>
<gene>
    <name evidence="2" type="ORF">GCM10011395_34290</name>
</gene>